<feature type="transmembrane region" description="Helical" evidence="6">
    <location>
        <begin position="192"/>
        <end position="212"/>
    </location>
</feature>
<feature type="transmembrane region" description="Helical" evidence="6">
    <location>
        <begin position="384"/>
        <end position="402"/>
    </location>
</feature>
<feature type="transmembrane region" description="Helical" evidence="6">
    <location>
        <begin position="353"/>
        <end position="372"/>
    </location>
</feature>
<evidence type="ECO:0000256" key="4">
    <source>
        <dbReference type="ARBA" id="ARBA00023136"/>
    </source>
</evidence>
<keyword evidence="8" id="KW-1185">Reference proteome</keyword>
<dbReference type="PANTHER" id="PTHR12570:SF65">
    <property type="entry name" value="MAGNESIUM TRANSPORTER NIPA9-RELATED"/>
    <property type="match status" value="1"/>
</dbReference>
<feature type="transmembrane region" description="Helical" evidence="6">
    <location>
        <begin position="221"/>
        <end position="238"/>
    </location>
</feature>
<feature type="transmembrane region" description="Helical" evidence="6">
    <location>
        <begin position="250"/>
        <end position="273"/>
    </location>
</feature>
<organism evidence="7 8">
    <name type="scientific">Colletotrichum lupini</name>
    <dbReference type="NCBI Taxonomy" id="145971"/>
    <lineage>
        <taxon>Eukaryota</taxon>
        <taxon>Fungi</taxon>
        <taxon>Dikarya</taxon>
        <taxon>Ascomycota</taxon>
        <taxon>Pezizomycotina</taxon>
        <taxon>Sordariomycetes</taxon>
        <taxon>Hypocreomycetidae</taxon>
        <taxon>Glomerellales</taxon>
        <taxon>Glomerellaceae</taxon>
        <taxon>Colletotrichum</taxon>
        <taxon>Colletotrichum acutatum species complex</taxon>
    </lineage>
</organism>
<keyword evidence="3 6" id="KW-1133">Transmembrane helix</keyword>
<feature type="compositionally biased region" description="Basic and acidic residues" evidence="5">
    <location>
        <begin position="126"/>
        <end position="144"/>
    </location>
</feature>
<dbReference type="InterPro" id="IPR037185">
    <property type="entry name" value="EmrE-like"/>
</dbReference>
<protein>
    <submittedName>
        <fullName evidence="7">Uncharacterized protein</fullName>
    </submittedName>
</protein>
<feature type="region of interest" description="Disordered" evidence="5">
    <location>
        <begin position="507"/>
        <end position="584"/>
    </location>
</feature>
<evidence type="ECO:0000313" key="7">
    <source>
        <dbReference type="EMBL" id="UQC78108.1"/>
    </source>
</evidence>
<evidence type="ECO:0000256" key="1">
    <source>
        <dbReference type="ARBA" id="ARBA00004141"/>
    </source>
</evidence>
<feature type="compositionally biased region" description="Low complexity" evidence="5">
    <location>
        <begin position="439"/>
        <end position="466"/>
    </location>
</feature>
<dbReference type="EMBL" id="CP019474">
    <property type="protein sequence ID" value="UQC78108.1"/>
    <property type="molecule type" value="Genomic_DNA"/>
</dbReference>
<dbReference type="RefSeq" id="XP_049139745.1">
    <property type="nucleotide sequence ID" value="XM_049282602.1"/>
</dbReference>
<reference evidence="7" key="1">
    <citation type="journal article" date="2021" name="Mol. Plant Microbe Interact.">
        <title>Complete Genome Sequence of the Plant-Pathogenic Fungus Colletotrichum lupini.</title>
        <authorList>
            <person name="Baroncelli R."/>
            <person name="Pensec F."/>
            <person name="Da Lio D."/>
            <person name="Boufleur T."/>
            <person name="Vicente I."/>
            <person name="Sarrocco S."/>
            <person name="Picot A."/>
            <person name="Baraldi E."/>
            <person name="Sukno S."/>
            <person name="Thon M."/>
            <person name="Le Floch G."/>
        </authorList>
    </citation>
    <scope>NUCLEOTIDE SEQUENCE</scope>
    <source>
        <strain evidence="7">IMI 504893</strain>
    </source>
</reference>
<dbReference type="GO" id="GO:0016020">
    <property type="term" value="C:membrane"/>
    <property type="evidence" value="ECO:0007669"/>
    <property type="project" value="UniProtKB-SubCell"/>
</dbReference>
<evidence type="ECO:0000256" key="3">
    <source>
        <dbReference type="ARBA" id="ARBA00022989"/>
    </source>
</evidence>
<evidence type="ECO:0000313" key="8">
    <source>
        <dbReference type="Proteomes" id="UP000830671"/>
    </source>
</evidence>
<dbReference type="Pfam" id="PF05653">
    <property type="entry name" value="Mg_trans_NIPA"/>
    <property type="match status" value="1"/>
</dbReference>
<dbReference type="GO" id="GO:0015095">
    <property type="term" value="F:magnesium ion transmembrane transporter activity"/>
    <property type="evidence" value="ECO:0007669"/>
    <property type="project" value="InterPro"/>
</dbReference>
<feature type="transmembrane region" description="Helical" evidence="6">
    <location>
        <begin position="322"/>
        <end position="341"/>
    </location>
</feature>
<comment type="subcellular location">
    <subcellularLocation>
        <location evidence="1">Membrane</location>
        <topology evidence="1">Multi-pass membrane protein</topology>
    </subcellularLocation>
</comment>
<proteinExistence type="predicted"/>
<evidence type="ECO:0000256" key="6">
    <source>
        <dbReference type="SAM" id="Phobius"/>
    </source>
</evidence>
<accession>A0A9Q8SJ59</accession>
<dbReference type="Proteomes" id="UP000830671">
    <property type="component" value="Chromosome 2"/>
</dbReference>
<feature type="region of interest" description="Disordered" evidence="5">
    <location>
        <begin position="430"/>
        <end position="475"/>
    </location>
</feature>
<feature type="compositionally biased region" description="Gly residues" evidence="5">
    <location>
        <begin position="98"/>
        <end position="112"/>
    </location>
</feature>
<dbReference type="PANTHER" id="PTHR12570">
    <property type="match status" value="1"/>
</dbReference>
<gene>
    <name evidence="7" type="ORF">CLUP02_03582</name>
</gene>
<dbReference type="KEGG" id="clup:CLUP02_03582"/>
<keyword evidence="4 6" id="KW-0472">Membrane</keyword>
<feature type="compositionally biased region" description="Basic and acidic residues" evidence="5">
    <location>
        <begin position="645"/>
        <end position="659"/>
    </location>
</feature>
<dbReference type="SUPFAM" id="SSF103481">
    <property type="entry name" value="Multidrug resistance efflux transporter EmrE"/>
    <property type="match status" value="1"/>
</dbReference>
<feature type="region of interest" description="Disordered" evidence="5">
    <location>
        <begin position="642"/>
        <end position="701"/>
    </location>
</feature>
<feature type="transmembrane region" description="Helical" evidence="6">
    <location>
        <begin position="46"/>
        <end position="68"/>
    </location>
</feature>
<feature type="compositionally biased region" description="Polar residues" evidence="5">
    <location>
        <begin position="667"/>
        <end position="678"/>
    </location>
</feature>
<dbReference type="GeneID" id="73337612"/>
<evidence type="ECO:0000256" key="2">
    <source>
        <dbReference type="ARBA" id="ARBA00022692"/>
    </source>
</evidence>
<keyword evidence="2 6" id="KW-0812">Transmembrane</keyword>
<dbReference type="InterPro" id="IPR008521">
    <property type="entry name" value="Mg_trans_NIPA"/>
</dbReference>
<name>A0A9Q8SJ59_9PEZI</name>
<dbReference type="AlphaFoldDB" id="A0A9Q8SJ59"/>
<feature type="region of interest" description="Disordered" evidence="5">
    <location>
        <begin position="87"/>
        <end position="158"/>
    </location>
</feature>
<feature type="transmembrane region" description="Helical" evidence="6">
    <location>
        <begin position="166"/>
        <end position="186"/>
    </location>
</feature>
<sequence length="701" mass="75587">MTGDSIRAVVIISSLRQTIVMTVADAVIAAEPAARPGDDGKDLQNWSSLIGIITAIVGNVLIALALNVQRYAHLRLHRERIRVRRRAKEALKHAPSGGQTGPYGSVGGGGRGGDTDGDLPENGQITDHDAGESEPLRRSFRSEESAGSDYSGDEEKAPSTYLQSPYWWAGQILITLGELGNFLAYGFAPASIVSPLGVVALISNCIIAPILFNEKFRRRDFGGVVIAVAGVVVVVLSAKQEETKLDPDDVWDAITTLAFEIYLAVTISLIVILMWASPRYGHRTILIDLGLVGLFGGFTALSTKGLSSILSTTLLAAFKTPVAWALIFILLFTAVMQVRYVNKSLQRFSSTQVIPIQFVLFTLSVIIGSAVLYRDFERTSAEQAGKFVGGCLLTFFGVFLITSGRVEEDMDDGMSDVDGVEETIGLAEQDGYSPTQPLAPSSTSIPSSISRRSSRASNGNNVNNGSKPFSLQRDSGIPTLRVPTAASAGNITGAESEPLLANPWSNSATEEILPPPGVRTISDESIHTFPGFGFSPSEPTTPYYDGQIQPRYPTNPTDRPVTPRTSLPPRPHSHNYPGPLFSPSPLSSTVSAVVKDTLLRNAESPLLRRPSVRRLRSSIRASLFMPEDNSENADVDAERQNLVSRGEDQDGGIAERSRTAGEGASREQVTGRQRSLSDTLGDFFRVKKKRRDGGTDPEEEV</sequence>
<evidence type="ECO:0000256" key="5">
    <source>
        <dbReference type="SAM" id="MobiDB-lite"/>
    </source>
</evidence>